<gene>
    <name evidence="3" type="ORF">TVY486_1113500</name>
</gene>
<dbReference type="EMBL" id="HE573027">
    <property type="protein sequence ID" value="CCC53866.1"/>
    <property type="molecule type" value="Genomic_DNA"/>
</dbReference>
<feature type="region of interest" description="Disordered" evidence="1">
    <location>
        <begin position="140"/>
        <end position="170"/>
    </location>
</feature>
<reference evidence="3" key="1">
    <citation type="journal article" date="2012" name="Proc. Natl. Acad. Sci. U.S.A.">
        <title>Antigenic diversity is generated by distinct evolutionary mechanisms in African trypanosome species.</title>
        <authorList>
            <person name="Jackson A.P."/>
            <person name="Berry A."/>
            <person name="Aslett M."/>
            <person name="Allison H.C."/>
            <person name="Burton P."/>
            <person name="Vavrova-Anderson J."/>
            <person name="Brown R."/>
            <person name="Browne H."/>
            <person name="Corton N."/>
            <person name="Hauser H."/>
            <person name="Gamble J."/>
            <person name="Gilderthorp R."/>
            <person name="Marcello L."/>
            <person name="McQuillan J."/>
            <person name="Otto T.D."/>
            <person name="Quail M.A."/>
            <person name="Sanders M.J."/>
            <person name="van Tonder A."/>
            <person name="Ginger M.L."/>
            <person name="Field M.C."/>
            <person name="Barry J.D."/>
            <person name="Hertz-Fowler C."/>
            <person name="Berriman M."/>
        </authorList>
    </citation>
    <scope>NUCLEOTIDE SEQUENCE</scope>
    <source>
        <strain evidence="3">Y486</strain>
    </source>
</reference>
<proteinExistence type="predicted"/>
<name>G0U8E2_TRYVY</name>
<accession>G0U8E2</accession>
<dbReference type="VEuPathDB" id="TriTrypDB:TvY486_1113500"/>
<dbReference type="Gene3D" id="2.170.150.20">
    <property type="entry name" value="Peptide methionine sulfoxide reductase"/>
    <property type="match status" value="1"/>
</dbReference>
<evidence type="ECO:0000259" key="2">
    <source>
        <dbReference type="PROSITE" id="PS51788"/>
    </source>
</evidence>
<protein>
    <recommendedName>
        <fullName evidence="2">CULT domain-containing protein</fullName>
    </recommendedName>
</protein>
<dbReference type="PROSITE" id="PS51788">
    <property type="entry name" value="CULT"/>
    <property type="match status" value="1"/>
</dbReference>
<sequence length="335" mass="36728">MDRRAEADGAETNTDKIAVLLCGECRGPIAHYNEILGCRSDHVWAAQVFPYELDLFADHPSLWCYSATNPAQKRFDFLRCAPATVTKSRTVVLKGPWSVEHSFFVGYEWCFANCGVCSGFVGWGFRKMMDGPVSGSATCDSDDAGKSCNSTTDTNIVDTESRDTVDESGTSAREDDVSFICIIITRCVGRHDYPLSEYEALLRGNPSQRRARWRERQNSRRRLLTSVLDIASGAFGVLSFQRHAVGLLRELPWTLLTGDGNAESLSRQASVGSESVAEEEILDEESRTDGSSSSDSQQIIIDDSSEMELSFSDVGLALCSESTSSDTGTISSIDQ</sequence>
<organism evidence="3">
    <name type="scientific">Trypanosoma vivax (strain Y486)</name>
    <dbReference type="NCBI Taxonomy" id="1055687"/>
    <lineage>
        <taxon>Eukaryota</taxon>
        <taxon>Discoba</taxon>
        <taxon>Euglenozoa</taxon>
        <taxon>Kinetoplastea</taxon>
        <taxon>Metakinetoplastina</taxon>
        <taxon>Trypanosomatida</taxon>
        <taxon>Trypanosomatidae</taxon>
        <taxon>Trypanosoma</taxon>
        <taxon>Duttonella</taxon>
    </lineage>
</organism>
<dbReference type="AlphaFoldDB" id="G0U8E2"/>
<feature type="compositionally biased region" description="Polar residues" evidence="1">
    <location>
        <begin position="147"/>
        <end position="158"/>
    </location>
</feature>
<dbReference type="InterPro" id="IPR034750">
    <property type="entry name" value="CULT"/>
</dbReference>
<feature type="region of interest" description="Disordered" evidence="1">
    <location>
        <begin position="266"/>
        <end position="299"/>
    </location>
</feature>
<evidence type="ECO:0000256" key="1">
    <source>
        <dbReference type="SAM" id="MobiDB-lite"/>
    </source>
</evidence>
<feature type="domain" description="CULT" evidence="2">
    <location>
        <begin position="17"/>
        <end position="191"/>
    </location>
</feature>
<evidence type="ECO:0000313" key="3">
    <source>
        <dbReference type="EMBL" id="CCC53866.1"/>
    </source>
</evidence>